<feature type="transmembrane region" description="Helical" evidence="9">
    <location>
        <begin position="461"/>
        <end position="479"/>
    </location>
</feature>
<sequence length="562" mass="60227">MPTSEDQPPAGALWGYLRTHTNPPVFILSVVLVLAFLAAGVVFTGTIERAANAVLDFITGKLGWFYILAATFFLVFVLGVMLSRYGRLRLGPDNSRPEYRTLPWFAMLFTAGMGIGLVFYGVYEAPYHLRNAPISAAGEQEAGTQAMNYTIFHWGLHPWAIYIVLGLSMGYFCFRKGLPLRPASGFYPLIGDRIHGWVGNLIDVLAVFGTLFGLATSLGLGAQQVNAGLSEVFGLSINPTMQVAIIALITAVAVVSVMLGINKGIRRLSVVNLGLALLVMAFIFAVGPKLYILTGLADYTGFYLQNLVGTSFEVFNQQAEPEAASWQAEWTLFYWGWWMSWSPFVGMFIARISYGRTIREFIGGTLFAPVGASIVWFTVLGGTGLRYQLDGKTDIAGGAPESALFTLVGELPIGTILAVLVSLLTVLVVTLFFATSSDSGSLVVDMLTNGGDPHPVRGQRMFWAVTEGAVAAVLLWIGGSTALDALQSAAITAGLPFAVVLLCLCAGLAKAFRDERLASAPSASRLATPDARAHDLSEREPVTDSATGAPARRPRGGLSSRS</sequence>
<feature type="transmembrane region" description="Helical" evidence="9">
    <location>
        <begin position="411"/>
        <end position="434"/>
    </location>
</feature>
<dbReference type="EMBL" id="VFML01000002">
    <property type="protein sequence ID" value="TQI93699.1"/>
    <property type="molecule type" value="Genomic_DNA"/>
</dbReference>
<gene>
    <name evidence="10" type="ORF">FB471_5839</name>
</gene>
<evidence type="ECO:0000256" key="5">
    <source>
        <dbReference type="ARBA" id="ARBA00022692"/>
    </source>
</evidence>
<comment type="caution">
    <text evidence="10">The sequence shown here is derived from an EMBL/GenBank/DDBJ whole genome shotgun (WGS) entry which is preliminary data.</text>
</comment>
<protein>
    <submittedName>
        <fullName evidence="10">Choline/glycine/proline betaine transport protein</fullName>
    </submittedName>
</protein>
<keyword evidence="3" id="KW-0813">Transport</keyword>
<name>A0A542CS98_AMYCI</name>
<organism evidence="10 11">
    <name type="scientific">Amycolatopsis cihanbeyliensis</name>
    <dbReference type="NCBI Taxonomy" id="1128664"/>
    <lineage>
        <taxon>Bacteria</taxon>
        <taxon>Bacillati</taxon>
        <taxon>Actinomycetota</taxon>
        <taxon>Actinomycetes</taxon>
        <taxon>Pseudonocardiales</taxon>
        <taxon>Pseudonocardiaceae</taxon>
        <taxon>Amycolatopsis</taxon>
    </lineage>
</organism>
<proteinExistence type="inferred from homology"/>
<feature type="compositionally biased region" description="Basic and acidic residues" evidence="8">
    <location>
        <begin position="531"/>
        <end position="542"/>
    </location>
</feature>
<feature type="transmembrane region" description="Helical" evidence="9">
    <location>
        <begin position="194"/>
        <end position="220"/>
    </location>
</feature>
<dbReference type="Proteomes" id="UP000320876">
    <property type="component" value="Unassembled WGS sequence"/>
</dbReference>
<feature type="transmembrane region" description="Helical" evidence="9">
    <location>
        <begin position="25"/>
        <end position="43"/>
    </location>
</feature>
<feature type="transmembrane region" description="Helical" evidence="9">
    <location>
        <begin position="361"/>
        <end position="379"/>
    </location>
</feature>
<keyword evidence="11" id="KW-1185">Reference proteome</keyword>
<dbReference type="PANTHER" id="PTHR30047">
    <property type="entry name" value="HIGH-AFFINITY CHOLINE TRANSPORT PROTEIN-RELATED"/>
    <property type="match status" value="1"/>
</dbReference>
<evidence type="ECO:0000256" key="7">
    <source>
        <dbReference type="ARBA" id="ARBA00023136"/>
    </source>
</evidence>
<feature type="transmembrane region" description="Helical" evidence="9">
    <location>
        <begin position="485"/>
        <end position="509"/>
    </location>
</feature>
<evidence type="ECO:0000256" key="9">
    <source>
        <dbReference type="SAM" id="Phobius"/>
    </source>
</evidence>
<keyword evidence="7 9" id="KW-0472">Membrane</keyword>
<evidence type="ECO:0000256" key="8">
    <source>
        <dbReference type="SAM" id="MobiDB-lite"/>
    </source>
</evidence>
<evidence type="ECO:0000256" key="1">
    <source>
        <dbReference type="ARBA" id="ARBA00004651"/>
    </source>
</evidence>
<dbReference type="Pfam" id="PF02028">
    <property type="entry name" value="BCCT"/>
    <property type="match status" value="1"/>
</dbReference>
<keyword evidence="4" id="KW-1003">Cell membrane</keyword>
<keyword evidence="6 9" id="KW-1133">Transmembrane helix</keyword>
<dbReference type="GO" id="GO:0005886">
    <property type="term" value="C:plasma membrane"/>
    <property type="evidence" value="ECO:0007669"/>
    <property type="project" value="UniProtKB-SubCell"/>
</dbReference>
<evidence type="ECO:0000256" key="6">
    <source>
        <dbReference type="ARBA" id="ARBA00022989"/>
    </source>
</evidence>
<dbReference type="PANTHER" id="PTHR30047:SF7">
    <property type="entry name" value="HIGH-AFFINITY CHOLINE TRANSPORT PROTEIN"/>
    <property type="match status" value="1"/>
</dbReference>
<comment type="similarity">
    <text evidence="2">Belongs to the BCCT transporter (TC 2.A.15) family.</text>
</comment>
<dbReference type="OrthoDB" id="9775735at2"/>
<dbReference type="AlphaFoldDB" id="A0A542CS98"/>
<reference evidence="10 11" key="1">
    <citation type="submission" date="2019-06" db="EMBL/GenBank/DDBJ databases">
        <title>Sequencing the genomes of 1000 actinobacteria strains.</title>
        <authorList>
            <person name="Klenk H.-P."/>
        </authorList>
    </citation>
    <scope>NUCLEOTIDE SEQUENCE [LARGE SCALE GENOMIC DNA]</scope>
    <source>
        <strain evidence="10 11">DSM 45679</strain>
    </source>
</reference>
<keyword evidence="5 9" id="KW-0812">Transmembrane</keyword>
<accession>A0A542CS98</accession>
<feature type="transmembrane region" description="Helical" evidence="9">
    <location>
        <begin position="240"/>
        <end position="261"/>
    </location>
</feature>
<feature type="transmembrane region" description="Helical" evidence="9">
    <location>
        <begin position="273"/>
        <end position="293"/>
    </location>
</feature>
<feature type="transmembrane region" description="Helical" evidence="9">
    <location>
        <begin position="63"/>
        <end position="82"/>
    </location>
</feature>
<comment type="subcellular location">
    <subcellularLocation>
        <location evidence="1">Cell membrane</location>
        <topology evidence="1">Multi-pass membrane protein</topology>
    </subcellularLocation>
</comment>
<evidence type="ECO:0000256" key="4">
    <source>
        <dbReference type="ARBA" id="ARBA00022475"/>
    </source>
</evidence>
<evidence type="ECO:0000256" key="3">
    <source>
        <dbReference type="ARBA" id="ARBA00022448"/>
    </source>
</evidence>
<evidence type="ECO:0000313" key="10">
    <source>
        <dbReference type="EMBL" id="TQI93699.1"/>
    </source>
</evidence>
<dbReference type="GO" id="GO:0022857">
    <property type="term" value="F:transmembrane transporter activity"/>
    <property type="evidence" value="ECO:0007669"/>
    <property type="project" value="InterPro"/>
</dbReference>
<evidence type="ECO:0000256" key="2">
    <source>
        <dbReference type="ARBA" id="ARBA00005658"/>
    </source>
</evidence>
<feature type="region of interest" description="Disordered" evidence="8">
    <location>
        <begin position="521"/>
        <end position="562"/>
    </location>
</feature>
<feature type="transmembrane region" description="Helical" evidence="9">
    <location>
        <begin position="335"/>
        <end position="354"/>
    </location>
</feature>
<dbReference type="InterPro" id="IPR000060">
    <property type="entry name" value="BCCT_transptr"/>
</dbReference>
<dbReference type="NCBIfam" id="TIGR00842">
    <property type="entry name" value="bcct"/>
    <property type="match status" value="1"/>
</dbReference>
<feature type="transmembrane region" description="Helical" evidence="9">
    <location>
        <begin position="102"/>
        <end position="123"/>
    </location>
</feature>
<dbReference type="RefSeq" id="WP_142002729.1">
    <property type="nucleotide sequence ID" value="NZ_VFML01000002.1"/>
</dbReference>
<evidence type="ECO:0000313" key="11">
    <source>
        <dbReference type="Proteomes" id="UP000320876"/>
    </source>
</evidence>
<feature type="transmembrane region" description="Helical" evidence="9">
    <location>
        <begin position="156"/>
        <end position="174"/>
    </location>
</feature>